<dbReference type="GO" id="GO:0008320">
    <property type="term" value="F:protein transmembrane transporter activity"/>
    <property type="evidence" value="ECO:0007669"/>
    <property type="project" value="UniProtKB-UniRule"/>
</dbReference>
<dbReference type="GO" id="GO:0030943">
    <property type="term" value="F:mitochondrion targeting sequence binding"/>
    <property type="evidence" value="ECO:0007669"/>
    <property type="project" value="TreeGrafter"/>
</dbReference>
<keyword evidence="4" id="KW-0812">Transmembrane</keyword>
<keyword evidence="5 9" id="KW-0999">Mitochondrion inner membrane</keyword>
<comment type="function">
    <text evidence="9">Essential core component of the TIM22 complex, a complex that mediates the import and insertion of multi-pass transmembrane proteins into the mitochondrial inner membrane. In the TIM22 complex, it constitutes the voltage-activated and signal-gated channel. Forms a twin-pore translocase that uses the membrane potential as external driving force in 2 voltage-dependent steps.</text>
</comment>
<keyword evidence="8" id="KW-0472">Membrane</keyword>
<evidence type="ECO:0000256" key="1">
    <source>
        <dbReference type="ARBA" id="ARBA00004448"/>
    </source>
</evidence>
<dbReference type="AlphaFoldDB" id="A0A6A4IMG4"/>
<reference evidence="10" key="1">
    <citation type="journal article" date="2019" name="Environ. Microbiol.">
        <title>Fungal ecological strategies reflected in gene transcription - a case study of two litter decomposers.</title>
        <authorList>
            <person name="Barbi F."/>
            <person name="Kohler A."/>
            <person name="Barry K."/>
            <person name="Baskaran P."/>
            <person name="Daum C."/>
            <person name="Fauchery L."/>
            <person name="Ihrmark K."/>
            <person name="Kuo A."/>
            <person name="LaButti K."/>
            <person name="Lipzen A."/>
            <person name="Morin E."/>
            <person name="Grigoriev I.V."/>
            <person name="Henrissat B."/>
            <person name="Lindahl B."/>
            <person name="Martin F."/>
        </authorList>
    </citation>
    <scope>NUCLEOTIDE SEQUENCE</scope>
    <source>
        <strain evidence="10">JB14</strain>
    </source>
</reference>
<keyword evidence="11" id="KW-1185">Reference proteome</keyword>
<dbReference type="PANTHER" id="PTHR14110">
    <property type="entry name" value="MITOCHONDRIAL IMPORT INNER MEMBRANE TRANSLOCASE SUBUNIT TIM22"/>
    <property type="match status" value="1"/>
</dbReference>
<comment type="subcellular location">
    <subcellularLocation>
        <location evidence="1 9">Mitochondrion inner membrane</location>
        <topology evidence="1 9">Multi-pass membrane protein</topology>
    </subcellularLocation>
</comment>
<keyword evidence="9" id="KW-0811">Translocation</keyword>
<accession>A0A6A4IMG4</accession>
<evidence type="ECO:0000256" key="9">
    <source>
        <dbReference type="RuleBase" id="RU367038"/>
    </source>
</evidence>
<dbReference type="GO" id="GO:0042721">
    <property type="term" value="C:TIM22 mitochondrial import inner membrane insertion complex"/>
    <property type="evidence" value="ECO:0007669"/>
    <property type="project" value="UniProtKB-UniRule"/>
</dbReference>
<keyword evidence="9" id="KW-0653">Protein transport</keyword>
<sequence length="185" mass="19791">MNGPNFPGLVPLHIPGKEPLPPGYTEEERDAYNQMKKTEKLMSMGSESCVFKSVLAGGGGLALGGFFSLMSSSFAYEDPLLRERTQAGMKTHQKASAMFKEMGRGMWSTGKSFGKVGMLIAGIECVIESYRGKNDIYNAVSAGFVTGGILARNSGPKGALTGALGFAAFSTAIDLWMRKETPDED</sequence>
<organism evidence="10 11">
    <name type="scientific">Gymnopus androsaceus JB14</name>
    <dbReference type="NCBI Taxonomy" id="1447944"/>
    <lineage>
        <taxon>Eukaryota</taxon>
        <taxon>Fungi</taxon>
        <taxon>Dikarya</taxon>
        <taxon>Basidiomycota</taxon>
        <taxon>Agaricomycotina</taxon>
        <taxon>Agaricomycetes</taxon>
        <taxon>Agaricomycetidae</taxon>
        <taxon>Agaricales</taxon>
        <taxon>Marasmiineae</taxon>
        <taxon>Omphalotaceae</taxon>
        <taxon>Gymnopus</taxon>
    </lineage>
</organism>
<evidence type="ECO:0000256" key="3">
    <source>
        <dbReference type="ARBA" id="ARBA00020722"/>
    </source>
</evidence>
<evidence type="ECO:0000313" key="11">
    <source>
        <dbReference type="Proteomes" id="UP000799118"/>
    </source>
</evidence>
<evidence type="ECO:0000256" key="7">
    <source>
        <dbReference type="ARBA" id="ARBA00023128"/>
    </source>
</evidence>
<dbReference type="PANTHER" id="PTHR14110:SF0">
    <property type="entry name" value="MITOCHONDRIAL IMPORT INNER MEMBRANE TRANSLOCASE SUBUNIT TIM22"/>
    <property type="match status" value="1"/>
</dbReference>
<dbReference type="Pfam" id="PF02466">
    <property type="entry name" value="Tim17"/>
    <property type="match status" value="1"/>
</dbReference>
<gene>
    <name evidence="10" type="ORF">BT96DRAFT_930678</name>
</gene>
<name>A0A6A4IMG4_9AGAR</name>
<evidence type="ECO:0000256" key="8">
    <source>
        <dbReference type="ARBA" id="ARBA00023136"/>
    </source>
</evidence>
<keyword evidence="9" id="KW-0813">Transport</keyword>
<dbReference type="EMBL" id="ML769383">
    <property type="protein sequence ID" value="KAE9411636.1"/>
    <property type="molecule type" value="Genomic_DNA"/>
</dbReference>
<comment type="subunit">
    <text evidence="9">Component of the TIM22 complex.</text>
</comment>
<comment type="similarity">
    <text evidence="2 9">Belongs to the Tim17/Tim22/Tim23 family.</text>
</comment>
<protein>
    <recommendedName>
        <fullName evidence="3 9">Mitochondrial import inner membrane translocase subunit TIM22</fullName>
    </recommendedName>
</protein>
<dbReference type="Proteomes" id="UP000799118">
    <property type="component" value="Unassembled WGS sequence"/>
</dbReference>
<evidence type="ECO:0000313" key="10">
    <source>
        <dbReference type="EMBL" id="KAE9411636.1"/>
    </source>
</evidence>
<evidence type="ECO:0000256" key="4">
    <source>
        <dbReference type="ARBA" id="ARBA00022692"/>
    </source>
</evidence>
<evidence type="ECO:0000256" key="6">
    <source>
        <dbReference type="ARBA" id="ARBA00022989"/>
    </source>
</evidence>
<evidence type="ECO:0000256" key="5">
    <source>
        <dbReference type="ARBA" id="ARBA00022792"/>
    </source>
</evidence>
<proteinExistence type="inferred from homology"/>
<dbReference type="InterPro" id="IPR039175">
    <property type="entry name" value="TIM22"/>
</dbReference>
<dbReference type="OrthoDB" id="75343at2759"/>
<evidence type="ECO:0000256" key="2">
    <source>
        <dbReference type="ARBA" id="ARBA00008444"/>
    </source>
</evidence>
<keyword evidence="7 9" id="KW-0496">Mitochondrion</keyword>
<keyword evidence="6" id="KW-1133">Transmembrane helix</keyword>
<dbReference type="GO" id="GO:0045039">
    <property type="term" value="P:protein insertion into mitochondrial inner membrane"/>
    <property type="evidence" value="ECO:0007669"/>
    <property type="project" value="UniProtKB-UniRule"/>
</dbReference>